<sequence>MDRNEHGHRGQGSDAAVAALRAAESSVPESTRLVVFDFDRTITWDHLWGKYQDAPIQDIPITDDVFVCLGRFKALVRALQHNEHCVAVATFGRRDVVEKAMRHALGHPHGLSIRTPADFGHRDGSAALGDKNTQLASLAAHFCVAAGQILLVDDDQKNVEAAVKAGVAAHWVPNGLTKSVLKKIAKEIGVPTYRTMNLVCGGKAVSGSLPRTRRSVSRDGTRALQGRCSSVSRGGSPGAAWCRDRSITPGPQSRGSRSGEGRAPAPRSTGSSALPWETALFDRPGKVGHSNPRRQPSTRAGHRTPSGASLPPLARGRTRGER</sequence>
<dbReference type="GO" id="GO:0016791">
    <property type="term" value="F:phosphatase activity"/>
    <property type="evidence" value="ECO:0007669"/>
    <property type="project" value="InterPro"/>
</dbReference>
<dbReference type="Gene3D" id="3.40.50.1000">
    <property type="entry name" value="HAD superfamily/HAD-like"/>
    <property type="match status" value="1"/>
</dbReference>
<dbReference type="Pfam" id="PF12689">
    <property type="entry name" value="Acid_PPase"/>
    <property type="match status" value="1"/>
</dbReference>
<feature type="region of interest" description="Disordered" evidence="1">
    <location>
        <begin position="204"/>
        <end position="322"/>
    </location>
</feature>
<reference evidence="2" key="1">
    <citation type="submission" date="2021-01" db="EMBL/GenBank/DDBJ databases">
        <authorList>
            <person name="Corre E."/>
            <person name="Pelletier E."/>
            <person name="Niang G."/>
            <person name="Scheremetjew M."/>
            <person name="Finn R."/>
            <person name="Kale V."/>
            <person name="Holt S."/>
            <person name="Cochrane G."/>
            <person name="Meng A."/>
            <person name="Brown T."/>
            <person name="Cohen L."/>
        </authorList>
    </citation>
    <scope>NUCLEOTIDE SEQUENCE</scope>
</reference>
<accession>A0A7S1A8J8</accession>
<organism evidence="2">
    <name type="scientific">Noctiluca scintillans</name>
    <name type="common">Sea sparkle</name>
    <name type="synonym">Red tide dinoflagellate</name>
    <dbReference type="NCBI Taxonomy" id="2966"/>
    <lineage>
        <taxon>Eukaryota</taxon>
        <taxon>Sar</taxon>
        <taxon>Alveolata</taxon>
        <taxon>Dinophyceae</taxon>
        <taxon>Noctilucales</taxon>
        <taxon>Noctilucaceae</taxon>
        <taxon>Noctiluca</taxon>
    </lineage>
</organism>
<dbReference type="InterPro" id="IPR023214">
    <property type="entry name" value="HAD_sf"/>
</dbReference>
<dbReference type="InterPro" id="IPR010036">
    <property type="entry name" value="MDP_1_eu_arc"/>
</dbReference>
<dbReference type="SUPFAM" id="SSF56784">
    <property type="entry name" value="HAD-like"/>
    <property type="match status" value="1"/>
</dbReference>
<dbReference type="AlphaFoldDB" id="A0A7S1A8J8"/>
<evidence type="ECO:0000313" key="2">
    <source>
        <dbReference type="EMBL" id="CAD8846129.1"/>
    </source>
</evidence>
<evidence type="ECO:0000256" key="1">
    <source>
        <dbReference type="SAM" id="MobiDB-lite"/>
    </source>
</evidence>
<dbReference type="EMBL" id="HBFQ01029102">
    <property type="protein sequence ID" value="CAD8846129.1"/>
    <property type="molecule type" value="Transcribed_RNA"/>
</dbReference>
<gene>
    <name evidence="2" type="ORF">NSCI0253_LOCUS20479</name>
</gene>
<dbReference type="InterPro" id="IPR036412">
    <property type="entry name" value="HAD-like_sf"/>
</dbReference>
<protein>
    <recommendedName>
        <fullName evidence="3">Magnesium-dependent phosphatase 1</fullName>
    </recommendedName>
</protein>
<proteinExistence type="predicted"/>
<evidence type="ECO:0008006" key="3">
    <source>
        <dbReference type="Google" id="ProtNLM"/>
    </source>
</evidence>
<name>A0A7S1A8J8_NOCSC</name>